<proteinExistence type="predicted"/>
<name>A0ABY7WMG6_9SPHI</name>
<dbReference type="PANTHER" id="PTHR30535:SF4">
    <property type="entry name" value="HEMIN-BINDING PERIPLASMIC PROTEIN HMUT"/>
    <property type="match status" value="1"/>
</dbReference>
<dbReference type="InterPro" id="IPR002491">
    <property type="entry name" value="ABC_transptr_periplasmic_BD"/>
</dbReference>
<sequence>MKKFLLCVTLLLLLHNVQAKEQRIVTLSSAITETVYGLGLGDAVVATDVTSVSPKAAAALPRVSKNRALSAEGIMAYRPTLVLAPEGDIPAAVLKHLRESHIEVVVLKQEFSERGAYQFIQQIADAVGVPAMGKSVVNRTKVTMREISAIIAKETAGKKKPKVLFIYARGTGTMSVAGKGSSLDAVIEMAGGKNAIQEFADFKPYTTESLVKANPDVILLFDFGVSSLGGKEAILKMPGVKLTTAGKEKRIISMNASLLVNFSTRLPESILALHQELTAVTKNQ</sequence>
<dbReference type="PROSITE" id="PS50983">
    <property type="entry name" value="FE_B12_PBP"/>
    <property type="match status" value="1"/>
</dbReference>
<keyword evidence="1" id="KW-0732">Signal</keyword>
<gene>
    <name evidence="3" type="ORF">PQ465_10435</name>
</gene>
<protein>
    <submittedName>
        <fullName evidence="3">ABC transporter substrate-binding protein</fullName>
    </submittedName>
</protein>
<evidence type="ECO:0000259" key="2">
    <source>
        <dbReference type="PROSITE" id="PS50983"/>
    </source>
</evidence>
<keyword evidence="4" id="KW-1185">Reference proteome</keyword>
<dbReference type="InterPro" id="IPR050902">
    <property type="entry name" value="ABC_Transporter_SBP"/>
</dbReference>
<dbReference type="Pfam" id="PF01497">
    <property type="entry name" value="Peripla_BP_2"/>
    <property type="match status" value="1"/>
</dbReference>
<accession>A0ABY7WMG6</accession>
<dbReference type="EMBL" id="CP117880">
    <property type="protein sequence ID" value="WDF70773.1"/>
    <property type="molecule type" value="Genomic_DNA"/>
</dbReference>
<dbReference type="PANTHER" id="PTHR30535">
    <property type="entry name" value="VITAMIN B12-BINDING PROTEIN"/>
    <property type="match status" value="1"/>
</dbReference>
<reference evidence="3 4" key="1">
    <citation type="submission" date="2023-02" db="EMBL/GenBank/DDBJ databases">
        <title>Genome sequence of Sphingobacterium sp. KACC 22765.</title>
        <authorList>
            <person name="Kim S."/>
            <person name="Heo J."/>
            <person name="Kwon S.-W."/>
        </authorList>
    </citation>
    <scope>NUCLEOTIDE SEQUENCE [LARGE SCALE GENOMIC DNA]</scope>
    <source>
        <strain evidence="3 4">KACC 22765</strain>
    </source>
</reference>
<feature type="domain" description="Fe/B12 periplasmic-binding" evidence="2">
    <location>
        <begin position="23"/>
        <end position="284"/>
    </location>
</feature>
<feature type="signal peptide" evidence="1">
    <location>
        <begin position="1"/>
        <end position="19"/>
    </location>
</feature>
<dbReference type="Proteomes" id="UP001221558">
    <property type="component" value="Chromosome"/>
</dbReference>
<evidence type="ECO:0000256" key="1">
    <source>
        <dbReference type="SAM" id="SignalP"/>
    </source>
</evidence>
<dbReference type="SUPFAM" id="SSF53807">
    <property type="entry name" value="Helical backbone' metal receptor"/>
    <property type="match status" value="1"/>
</dbReference>
<dbReference type="RefSeq" id="WP_274269477.1">
    <property type="nucleotide sequence ID" value="NZ_CP117880.1"/>
</dbReference>
<dbReference type="Gene3D" id="3.40.50.1980">
    <property type="entry name" value="Nitrogenase molybdenum iron protein domain"/>
    <property type="match status" value="2"/>
</dbReference>
<feature type="chain" id="PRO_5045897873" evidence="1">
    <location>
        <begin position="20"/>
        <end position="284"/>
    </location>
</feature>
<organism evidence="3 4">
    <name type="scientific">Sphingobacterium oryzagri</name>
    <dbReference type="NCBI Taxonomy" id="3025669"/>
    <lineage>
        <taxon>Bacteria</taxon>
        <taxon>Pseudomonadati</taxon>
        <taxon>Bacteroidota</taxon>
        <taxon>Sphingobacteriia</taxon>
        <taxon>Sphingobacteriales</taxon>
        <taxon>Sphingobacteriaceae</taxon>
        <taxon>Sphingobacterium</taxon>
    </lineage>
</organism>
<evidence type="ECO:0000313" key="3">
    <source>
        <dbReference type="EMBL" id="WDF70773.1"/>
    </source>
</evidence>
<evidence type="ECO:0000313" key="4">
    <source>
        <dbReference type="Proteomes" id="UP001221558"/>
    </source>
</evidence>